<dbReference type="EMBL" id="JACYXZ010000002">
    <property type="protein sequence ID" value="MBD8869793.1"/>
    <property type="molecule type" value="Genomic_DNA"/>
</dbReference>
<evidence type="ECO:0000313" key="8">
    <source>
        <dbReference type="Proteomes" id="UP000616839"/>
    </source>
</evidence>
<comment type="caution">
    <text evidence="7">The sequence shown here is derived from an EMBL/GenBank/DDBJ whole genome shotgun (WGS) entry which is preliminary data.</text>
</comment>
<keyword evidence="4" id="KW-0749">Sporulation</keyword>
<organism evidence="7 8">
    <name type="scientific">Nocardioides donggukensis</name>
    <dbReference type="NCBI Taxonomy" id="2774019"/>
    <lineage>
        <taxon>Bacteria</taxon>
        <taxon>Bacillati</taxon>
        <taxon>Actinomycetota</taxon>
        <taxon>Actinomycetes</taxon>
        <taxon>Propionibacteriales</taxon>
        <taxon>Nocardioidaceae</taxon>
        <taxon>Nocardioides</taxon>
    </lineage>
</organism>
<dbReference type="Pfam" id="PF04686">
    <property type="entry name" value="SsgA"/>
    <property type="match status" value="1"/>
</dbReference>
<evidence type="ECO:0000256" key="4">
    <source>
        <dbReference type="ARBA" id="ARBA00022969"/>
    </source>
</evidence>
<dbReference type="GO" id="GO:0030435">
    <property type="term" value="P:sporulation resulting in formation of a cellular spore"/>
    <property type="evidence" value="ECO:0007669"/>
    <property type="project" value="UniProtKB-KW"/>
</dbReference>
<gene>
    <name evidence="7" type="ORF">IE331_09160</name>
</gene>
<evidence type="ECO:0000256" key="5">
    <source>
        <dbReference type="ARBA" id="ARBA00023210"/>
    </source>
</evidence>
<comment type="similarity">
    <text evidence="2">Belongs to the SsgA family.</text>
</comment>
<keyword evidence="5" id="KW-0717">Septation</keyword>
<reference evidence="7" key="1">
    <citation type="submission" date="2020-09" db="EMBL/GenBank/DDBJ databases">
        <title>Nocardioides sp. strain MJB4 16S ribosomal RNA gene Genome sequencing and assembly.</title>
        <authorList>
            <person name="Kim I."/>
        </authorList>
    </citation>
    <scope>NUCLEOTIDE SEQUENCE</scope>
    <source>
        <strain evidence="7">MJB4</strain>
    </source>
</reference>
<dbReference type="InterPro" id="IPR038658">
    <property type="entry name" value="SsgB_sf"/>
</dbReference>
<evidence type="ECO:0000256" key="6">
    <source>
        <dbReference type="ARBA" id="ARBA00023306"/>
    </source>
</evidence>
<accession>A0A927K4V6</accession>
<keyword evidence="8" id="KW-1185">Reference proteome</keyword>
<evidence type="ECO:0000313" key="7">
    <source>
        <dbReference type="EMBL" id="MBD8869793.1"/>
    </source>
</evidence>
<protein>
    <submittedName>
        <fullName evidence="7">SsgA family sporulation/cell division regulator</fullName>
    </submittedName>
</protein>
<name>A0A927K4V6_9ACTN</name>
<comment type="subcellular location">
    <subcellularLocation>
        <location evidence="1">Cell septum</location>
    </subcellularLocation>
</comment>
<dbReference type="InterPro" id="IPR006776">
    <property type="entry name" value="SsgB"/>
</dbReference>
<dbReference type="GO" id="GO:0000917">
    <property type="term" value="P:division septum assembly"/>
    <property type="evidence" value="ECO:0007669"/>
    <property type="project" value="UniProtKB-KW"/>
</dbReference>
<dbReference type="AlphaFoldDB" id="A0A927K4V6"/>
<evidence type="ECO:0000256" key="3">
    <source>
        <dbReference type="ARBA" id="ARBA00022618"/>
    </source>
</evidence>
<dbReference type="GO" id="GO:0030428">
    <property type="term" value="C:cell septum"/>
    <property type="evidence" value="ECO:0007669"/>
    <property type="project" value="UniProtKB-SubCell"/>
</dbReference>
<dbReference type="Proteomes" id="UP000616839">
    <property type="component" value="Unassembled WGS sequence"/>
</dbReference>
<keyword evidence="3" id="KW-0132">Cell division</keyword>
<evidence type="ECO:0000256" key="1">
    <source>
        <dbReference type="ARBA" id="ARBA00004431"/>
    </source>
</evidence>
<evidence type="ECO:0000256" key="2">
    <source>
        <dbReference type="ARBA" id="ARBA00009323"/>
    </source>
</evidence>
<keyword evidence="6" id="KW-0131">Cell cycle</keyword>
<dbReference type="Gene3D" id="2.30.31.20">
    <property type="entry name" value="Sporulation-specific cell division protein SsgB"/>
    <property type="match status" value="1"/>
</dbReference>
<sequence>MTLAAELGYCPDDPYAVTATFKSPGGDVLWTFARDLLARGLTDPVGDGDVHVWPCLDTSGRAVVIVELHSPEGELLVQGSTHEITRFVNRTLALVPAGLESDRVDVDQLIDQLLGA</sequence>
<proteinExistence type="inferred from homology"/>